<accession>A0A6B9VDC9</accession>
<dbReference type="SUPFAM" id="SSF50630">
    <property type="entry name" value="Acid proteases"/>
    <property type="match status" value="1"/>
</dbReference>
<sequence length="158" mass="17262">MSINVLPRTNATIRLSMLTKGLLWCVSSRSHYLAVHQWLSGTPKDRCGYNQKYFGLNSLPSTARVLGLGRGIASFLSQLHALGLVRDVVGHCLSVQGGGFLFFGDDLIPSSVVVWIPMFPGSLDRNRNGVEKRENYTQIYPGSAAKCSAAYIQSPSQT</sequence>
<dbReference type="EMBL" id="CP031001">
    <property type="protein sequence ID" value="QHN78704.1"/>
    <property type="molecule type" value="Genomic_DNA"/>
</dbReference>
<organism evidence="3 4">
    <name type="scientific">Arachis hypogaea</name>
    <name type="common">Peanut</name>
    <dbReference type="NCBI Taxonomy" id="3818"/>
    <lineage>
        <taxon>Eukaryota</taxon>
        <taxon>Viridiplantae</taxon>
        <taxon>Streptophyta</taxon>
        <taxon>Embryophyta</taxon>
        <taxon>Tracheophyta</taxon>
        <taxon>Spermatophyta</taxon>
        <taxon>Magnoliopsida</taxon>
        <taxon>eudicotyledons</taxon>
        <taxon>Gunneridae</taxon>
        <taxon>Pentapetalae</taxon>
        <taxon>rosids</taxon>
        <taxon>fabids</taxon>
        <taxon>Fabales</taxon>
        <taxon>Fabaceae</taxon>
        <taxon>Papilionoideae</taxon>
        <taxon>50 kb inversion clade</taxon>
        <taxon>dalbergioids sensu lato</taxon>
        <taxon>Dalbergieae</taxon>
        <taxon>Pterocarpus clade</taxon>
        <taxon>Arachis</taxon>
    </lineage>
</organism>
<protein>
    <submittedName>
        <fullName evidence="3">Aspartic proteinase</fullName>
    </submittedName>
</protein>
<dbReference type="AlphaFoldDB" id="A0A6B9VDC9"/>
<evidence type="ECO:0000259" key="2">
    <source>
        <dbReference type="Pfam" id="PF14543"/>
    </source>
</evidence>
<comment type="similarity">
    <text evidence="1">Belongs to the peptidase A1 family.</text>
</comment>
<dbReference type="InterPro" id="IPR021109">
    <property type="entry name" value="Peptidase_aspartic_dom_sf"/>
</dbReference>
<name>A0A6B9VDC9_ARAHY</name>
<evidence type="ECO:0000256" key="1">
    <source>
        <dbReference type="ARBA" id="ARBA00007447"/>
    </source>
</evidence>
<feature type="domain" description="Xylanase inhibitor N-terminal" evidence="2">
    <location>
        <begin position="47"/>
        <end position="105"/>
    </location>
</feature>
<dbReference type="Proteomes" id="UP000464620">
    <property type="component" value="Chromosome B09"/>
</dbReference>
<reference evidence="3 4" key="1">
    <citation type="submission" date="2020-01" db="EMBL/GenBank/DDBJ databases">
        <title>Genome sequence of Arachis hypogaea, cultivar Shitouqi.</title>
        <authorList>
            <person name="Zhuang W."/>
            <person name="Chen H."/>
            <person name="Varshney R."/>
            <person name="Wang D."/>
            <person name="Ming R."/>
        </authorList>
    </citation>
    <scope>NUCLEOTIDE SEQUENCE [LARGE SCALE GENOMIC DNA]</scope>
    <source>
        <tissue evidence="3">Young leaf</tissue>
    </source>
</reference>
<dbReference type="InterPro" id="IPR032861">
    <property type="entry name" value="TAXi_N"/>
</dbReference>
<dbReference type="Pfam" id="PF14543">
    <property type="entry name" value="TAXi_N"/>
    <property type="match status" value="1"/>
</dbReference>
<gene>
    <name evidence="3" type="ORF">DS421_19g663640</name>
</gene>
<proteinExistence type="inferred from homology"/>
<evidence type="ECO:0000313" key="3">
    <source>
        <dbReference type="EMBL" id="QHN78704.1"/>
    </source>
</evidence>
<dbReference type="Gene3D" id="2.40.70.10">
    <property type="entry name" value="Acid Proteases"/>
    <property type="match status" value="1"/>
</dbReference>
<evidence type="ECO:0000313" key="4">
    <source>
        <dbReference type="Proteomes" id="UP000464620"/>
    </source>
</evidence>